<reference evidence="4" key="2">
    <citation type="submission" date="2020-05" db="UniProtKB">
        <authorList>
            <consortium name="EnsemblMetazoa"/>
        </authorList>
    </citation>
    <scope>IDENTIFICATION</scope>
</reference>
<feature type="compositionally biased region" description="Low complexity" evidence="1">
    <location>
        <begin position="358"/>
        <end position="374"/>
    </location>
</feature>
<evidence type="ECO:0000256" key="2">
    <source>
        <dbReference type="SAM" id="SignalP"/>
    </source>
</evidence>
<keyword evidence="5" id="KW-1185">Reference proteome</keyword>
<dbReference type="EMBL" id="KE524975">
    <property type="protein sequence ID" value="KFB38995.1"/>
    <property type="molecule type" value="Genomic_DNA"/>
</dbReference>
<dbReference type="AlphaFoldDB" id="A0A084VM01"/>
<reference evidence="3 5" key="1">
    <citation type="journal article" date="2014" name="BMC Genomics">
        <title>Genome sequence of Anopheles sinensis provides insight into genetics basis of mosquito competence for malaria parasites.</title>
        <authorList>
            <person name="Zhou D."/>
            <person name="Zhang D."/>
            <person name="Ding G."/>
            <person name="Shi L."/>
            <person name="Hou Q."/>
            <person name="Ye Y."/>
            <person name="Xu Y."/>
            <person name="Zhou H."/>
            <person name="Xiong C."/>
            <person name="Li S."/>
            <person name="Yu J."/>
            <person name="Hong S."/>
            <person name="Yu X."/>
            <person name="Zou P."/>
            <person name="Chen C."/>
            <person name="Chang X."/>
            <person name="Wang W."/>
            <person name="Lv Y."/>
            <person name="Sun Y."/>
            <person name="Ma L."/>
            <person name="Shen B."/>
            <person name="Zhu C."/>
        </authorList>
    </citation>
    <scope>NUCLEOTIDE SEQUENCE [LARGE SCALE GENOMIC DNA]</scope>
</reference>
<gene>
    <name evidence="3" type="ORF">ZHAS_00006701</name>
</gene>
<sequence>MKITIFALLLALASCKSIPVQMGGQESQSAPPTSKIDVTPPAAGAIATKRTEPATSLTESNLESEHREAEPSGPFEWPKIGITIDPIGMIVSALGLDGDSEDENAEENEFLRSYERELAEAYGPFKWSSIGKILPKLKVSLDPVGLLNTAIGLLGGGGDENAVENEFLRSYERELAEAYGPFKWSSIGKILSKPRVKVSLDPVGLLNTAIGLLGGGGDENAVENETGTWRSYEVEIPEERGSFKFPKFKIKPKLDININSIVSAVSSLFTSNNETERAEHSNGNGYRTIIIVGETRGKDATSSSESSERSSKTTTAADKSMPSSSNTAPKTSEARATATVVATKATETAPKSSESRSSEMTSKSTATASKATATISENRATKPVMPTSVKG</sequence>
<feature type="compositionally biased region" description="Low complexity" evidence="1">
    <location>
        <begin position="334"/>
        <end position="352"/>
    </location>
</feature>
<dbReference type="VEuPathDB" id="VectorBase:ASIC006701"/>
<protein>
    <submittedName>
        <fullName evidence="3 4">Uncharacterized protein</fullName>
    </submittedName>
</protein>
<dbReference type="EMBL" id="ATLV01014572">
    <property type="status" value="NOT_ANNOTATED_CDS"/>
    <property type="molecule type" value="Genomic_DNA"/>
</dbReference>
<feature type="region of interest" description="Disordered" evidence="1">
    <location>
        <begin position="45"/>
        <end position="75"/>
    </location>
</feature>
<feature type="chain" id="PRO_5001783654" evidence="2">
    <location>
        <begin position="18"/>
        <end position="391"/>
    </location>
</feature>
<dbReference type="EnsemblMetazoa" id="ASIC006701-RA">
    <property type="protein sequence ID" value="ASIC006701-PA"/>
    <property type="gene ID" value="ASIC006701"/>
</dbReference>
<feature type="region of interest" description="Disordered" evidence="1">
    <location>
        <begin position="294"/>
        <end position="391"/>
    </location>
</feature>
<dbReference type="PROSITE" id="PS51257">
    <property type="entry name" value="PROKAR_LIPOPROTEIN"/>
    <property type="match status" value="1"/>
</dbReference>
<keyword evidence="2" id="KW-0732">Signal</keyword>
<feature type="signal peptide" evidence="2">
    <location>
        <begin position="1"/>
        <end position="17"/>
    </location>
</feature>
<evidence type="ECO:0000256" key="1">
    <source>
        <dbReference type="SAM" id="MobiDB-lite"/>
    </source>
</evidence>
<evidence type="ECO:0000313" key="5">
    <source>
        <dbReference type="Proteomes" id="UP000030765"/>
    </source>
</evidence>
<evidence type="ECO:0000313" key="3">
    <source>
        <dbReference type="EMBL" id="KFB38995.1"/>
    </source>
</evidence>
<organism evidence="3">
    <name type="scientific">Anopheles sinensis</name>
    <name type="common">Mosquito</name>
    <dbReference type="NCBI Taxonomy" id="74873"/>
    <lineage>
        <taxon>Eukaryota</taxon>
        <taxon>Metazoa</taxon>
        <taxon>Ecdysozoa</taxon>
        <taxon>Arthropoda</taxon>
        <taxon>Hexapoda</taxon>
        <taxon>Insecta</taxon>
        <taxon>Pterygota</taxon>
        <taxon>Neoptera</taxon>
        <taxon>Endopterygota</taxon>
        <taxon>Diptera</taxon>
        <taxon>Nematocera</taxon>
        <taxon>Culicoidea</taxon>
        <taxon>Culicidae</taxon>
        <taxon>Anophelinae</taxon>
        <taxon>Anopheles</taxon>
    </lineage>
</organism>
<accession>A0A084VM01</accession>
<name>A0A084VM01_ANOSI</name>
<feature type="compositionally biased region" description="Polar residues" evidence="1">
    <location>
        <begin position="321"/>
        <end position="330"/>
    </location>
</feature>
<evidence type="ECO:0000313" key="4">
    <source>
        <dbReference type="EnsemblMetazoa" id="ASIC006701-PA"/>
    </source>
</evidence>
<proteinExistence type="predicted"/>
<dbReference type="Proteomes" id="UP000030765">
    <property type="component" value="Unassembled WGS sequence"/>
</dbReference>